<evidence type="ECO:0000256" key="8">
    <source>
        <dbReference type="ARBA" id="ARBA00022840"/>
    </source>
</evidence>
<dbReference type="PANTHER" id="PTHR21087:SF16">
    <property type="entry name" value="SHIKIMATE KINASE 1, CHLOROPLASTIC"/>
    <property type="match status" value="1"/>
</dbReference>
<dbReference type="RefSeq" id="WP_242838483.1">
    <property type="nucleotide sequence ID" value="NZ_HG917868.1"/>
</dbReference>
<dbReference type="GO" id="GO:0005829">
    <property type="term" value="C:cytosol"/>
    <property type="evidence" value="ECO:0007669"/>
    <property type="project" value="TreeGrafter"/>
</dbReference>
<evidence type="ECO:0000313" key="13">
    <source>
        <dbReference type="Proteomes" id="UP000019426"/>
    </source>
</evidence>
<dbReference type="GO" id="GO:0000287">
    <property type="term" value="F:magnesium ion binding"/>
    <property type="evidence" value="ECO:0007669"/>
    <property type="project" value="UniProtKB-UniRule"/>
</dbReference>
<dbReference type="GO" id="GO:0009073">
    <property type="term" value="P:aromatic amino acid family biosynthetic process"/>
    <property type="evidence" value="ECO:0007669"/>
    <property type="project" value="UniProtKB-KW"/>
</dbReference>
<keyword evidence="5 11" id="KW-0808">Transferase</keyword>
<feature type="binding site" evidence="11">
    <location>
        <begin position="11"/>
        <end position="16"/>
    </location>
    <ligand>
        <name>ATP</name>
        <dbReference type="ChEBI" id="CHEBI:30616"/>
    </ligand>
</feature>
<dbReference type="AlphaFoldDB" id="W6SC97"/>
<organism evidence="12 13">
    <name type="scientific">Clostridium bornimense</name>
    <dbReference type="NCBI Taxonomy" id="1216932"/>
    <lineage>
        <taxon>Bacteria</taxon>
        <taxon>Bacillati</taxon>
        <taxon>Bacillota</taxon>
        <taxon>Clostridia</taxon>
        <taxon>Eubacteriales</taxon>
        <taxon>Clostridiaceae</taxon>
        <taxon>Clostridium</taxon>
    </lineage>
</organism>
<gene>
    <name evidence="11 12" type="primary">aroK</name>
    <name evidence="12" type="ORF">CM240_0071</name>
</gene>
<dbReference type="GO" id="GO:0009423">
    <property type="term" value="P:chorismate biosynthetic process"/>
    <property type="evidence" value="ECO:0007669"/>
    <property type="project" value="UniProtKB-UniRule"/>
</dbReference>
<keyword evidence="9 11" id="KW-0057">Aromatic amino acid biosynthesis</keyword>
<dbReference type="UniPathway" id="UPA00053">
    <property type="reaction ID" value="UER00088"/>
</dbReference>
<dbReference type="Gene3D" id="3.40.50.300">
    <property type="entry name" value="P-loop containing nucleotide triphosphate hydrolases"/>
    <property type="match status" value="1"/>
</dbReference>
<dbReference type="PATRIC" id="fig|1216932.3.peg.56"/>
<keyword evidence="11" id="KW-0460">Magnesium</keyword>
<evidence type="ECO:0000256" key="2">
    <source>
        <dbReference type="ARBA" id="ARBA00006997"/>
    </source>
</evidence>
<accession>W6SC97</accession>
<dbReference type="InterPro" id="IPR027417">
    <property type="entry name" value="P-loop_NTPase"/>
</dbReference>
<keyword evidence="13" id="KW-1185">Reference proteome</keyword>
<evidence type="ECO:0000256" key="1">
    <source>
        <dbReference type="ARBA" id="ARBA00004842"/>
    </source>
</evidence>
<keyword evidence="7 11" id="KW-0418">Kinase</keyword>
<keyword evidence="11" id="KW-0479">Metal-binding</keyword>
<dbReference type="SUPFAM" id="SSF52540">
    <property type="entry name" value="P-loop containing nucleoside triphosphate hydrolases"/>
    <property type="match status" value="1"/>
</dbReference>
<comment type="catalytic activity">
    <reaction evidence="10 11">
        <text>shikimate + ATP = 3-phosphoshikimate + ADP + H(+)</text>
        <dbReference type="Rhea" id="RHEA:13121"/>
        <dbReference type="ChEBI" id="CHEBI:15378"/>
        <dbReference type="ChEBI" id="CHEBI:30616"/>
        <dbReference type="ChEBI" id="CHEBI:36208"/>
        <dbReference type="ChEBI" id="CHEBI:145989"/>
        <dbReference type="ChEBI" id="CHEBI:456216"/>
        <dbReference type="EC" id="2.7.1.71"/>
    </reaction>
</comment>
<evidence type="ECO:0000256" key="10">
    <source>
        <dbReference type="ARBA" id="ARBA00048567"/>
    </source>
</evidence>
<dbReference type="InterPro" id="IPR000623">
    <property type="entry name" value="Shikimate_kinase/TSH1"/>
</dbReference>
<evidence type="ECO:0000256" key="3">
    <source>
        <dbReference type="ARBA" id="ARBA00012154"/>
    </source>
</evidence>
<dbReference type="PROSITE" id="PS01128">
    <property type="entry name" value="SHIKIMATE_KINASE"/>
    <property type="match status" value="1"/>
</dbReference>
<name>W6SC97_9CLOT</name>
<comment type="cofactor">
    <cofactor evidence="11">
        <name>Mg(2+)</name>
        <dbReference type="ChEBI" id="CHEBI:18420"/>
    </cofactor>
    <text evidence="11">Binds 1 Mg(2+) ion per subunit.</text>
</comment>
<dbReference type="GO" id="GO:0004765">
    <property type="term" value="F:shikimate kinase activity"/>
    <property type="evidence" value="ECO:0007669"/>
    <property type="project" value="UniProtKB-UniRule"/>
</dbReference>
<evidence type="ECO:0000313" key="12">
    <source>
        <dbReference type="EMBL" id="CDM67250.1"/>
    </source>
</evidence>
<keyword evidence="6 11" id="KW-0547">Nucleotide-binding</keyword>
<dbReference type="eggNOG" id="COG0703">
    <property type="taxonomic scope" value="Bacteria"/>
</dbReference>
<dbReference type="Pfam" id="PF01202">
    <property type="entry name" value="SKI"/>
    <property type="match status" value="1"/>
</dbReference>
<evidence type="ECO:0000256" key="7">
    <source>
        <dbReference type="ARBA" id="ARBA00022777"/>
    </source>
</evidence>
<feature type="binding site" evidence="11">
    <location>
        <position position="115"/>
    </location>
    <ligand>
        <name>ATP</name>
        <dbReference type="ChEBI" id="CHEBI:30616"/>
    </ligand>
</feature>
<protein>
    <recommendedName>
        <fullName evidence="3 11">Shikimate kinase</fullName>
        <shortName evidence="11">SK</shortName>
        <ecNumber evidence="3 11">2.7.1.71</ecNumber>
    </recommendedName>
</protein>
<dbReference type="Proteomes" id="UP000019426">
    <property type="component" value="Chromosome M2/40_rep1"/>
</dbReference>
<comment type="caution">
    <text evidence="11">Lacks conserved residue(s) required for the propagation of feature annotation.</text>
</comment>
<proteinExistence type="inferred from homology"/>
<comment type="similarity">
    <text evidence="2 11">Belongs to the shikimate kinase family.</text>
</comment>
<comment type="pathway">
    <text evidence="1 11">Metabolic intermediate biosynthesis; chorismate biosynthesis; chorismate from D-erythrose 4-phosphate and phosphoenolpyruvate: step 5/7.</text>
</comment>
<dbReference type="CDD" id="cd00464">
    <property type="entry name" value="SK"/>
    <property type="match status" value="1"/>
</dbReference>
<dbReference type="KEGG" id="clt:CM240_0071"/>
<comment type="subcellular location">
    <subcellularLocation>
        <location evidence="11">Cytoplasm</location>
    </subcellularLocation>
</comment>
<evidence type="ECO:0000256" key="5">
    <source>
        <dbReference type="ARBA" id="ARBA00022679"/>
    </source>
</evidence>
<dbReference type="InterPro" id="IPR031322">
    <property type="entry name" value="Shikimate/glucono_kinase"/>
</dbReference>
<dbReference type="HOGENOM" id="CLU_057607_4_0_9"/>
<comment type="subunit">
    <text evidence="11">Monomer.</text>
</comment>
<dbReference type="STRING" id="1216932.CM240_0071"/>
<comment type="function">
    <text evidence="11">Catalyzes the specific phosphorylation of the 3-hydroxyl group of shikimic acid using ATP as a cosubstrate.</text>
</comment>
<keyword evidence="11" id="KW-0963">Cytoplasm</keyword>
<feature type="binding site" evidence="11">
    <location>
        <position position="33"/>
    </location>
    <ligand>
        <name>substrate</name>
    </ligand>
</feature>
<feature type="binding site" evidence="11">
    <location>
        <position position="78"/>
    </location>
    <ligand>
        <name>substrate</name>
    </ligand>
</feature>
<sequence length="168" mass="19421">MNNIILIGMPGCGKTSLGKKASEELGLEFLDLDDYVVDRNGMTIEEMFSRSEDFFRDKESSVVREMTGYKNTIISTGGGVIKRKENMDVLKSCGYIVFIHRVPEKIIENVDTETRPLLKEGKERIYNLYRERKDLYVLYSDKILYNNDSEEEAVKKLKEIVKEYGVIK</sequence>
<dbReference type="HAMAP" id="MF_00109">
    <property type="entry name" value="Shikimate_kinase"/>
    <property type="match status" value="1"/>
</dbReference>
<feature type="binding site" evidence="11">
    <location>
        <position position="15"/>
    </location>
    <ligand>
        <name>Mg(2+)</name>
        <dbReference type="ChEBI" id="CHEBI:18420"/>
    </ligand>
</feature>
<reference evidence="12 13" key="1">
    <citation type="submission" date="2013-11" db="EMBL/GenBank/DDBJ databases">
        <title>Complete genome sequence of Clostridum sp. M2/40.</title>
        <authorList>
            <person name="Wibberg D."/>
            <person name="Puehler A."/>
            <person name="Schlueter A."/>
        </authorList>
    </citation>
    <scope>NUCLEOTIDE SEQUENCE [LARGE SCALE GENOMIC DNA]</scope>
    <source>
        <strain evidence="13">M2/40</strain>
    </source>
</reference>
<evidence type="ECO:0000256" key="11">
    <source>
        <dbReference type="HAMAP-Rule" id="MF_00109"/>
    </source>
</evidence>
<keyword evidence="8 11" id="KW-0067">ATP-binding</keyword>
<evidence type="ECO:0000256" key="9">
    <source>
        <dbReference type="ARBA" id="ARBA00023141"/>
    </source>
</evidence>
<feature type="binding site" evidence="11">
    <location>
        <position position="56"/>
    </location>
    <ligand>
        <name>substrate</name>
    </ligand>
</feature>
<evidence type="ECO:0000256" key="4">
    <source>
        <dbReference type="ARBA" id="ARBA00022605"/>
    </source>
</evidence>
<keyword evidence="4 11" id="KW-0028">Amino-acid biosynthesis</keyword>
<feature type="binding site" evidence="11">
    <location>
        <position position="132"/>
    </location>
    <ligand>
        <name>substrate</name>
    </ligand>
</feature>
<dbReference type="EMBL" id="HG917868">
    <property type="protein sequence ID" value="CDM67250.1"/>
    <property type="molecule type" value="Genomic_DNA"/>
</dbReference>
<dbReference type="PRINTS" id="PR01100">
    <property type="entry name" value="SHIKIMTKNASE"/>
</dbReference>
<dbReference type="GO" id="GO:0005524">
    <property type="term" value="F:ATP binding"/>
    <property type="evidence" value="ECO:0007669"/>
    <property type="project" value="UniProtKB-UniRule"/>
</dbReference>
<dbReference type="PANTHER" id="PTHR21087">
    <property type="entry name" value="SHIKIMATE KINASE"/>
    <property type="match status" value="1"/>
</dbReference>
<dbReference type="EC" id="2.7.1.71" evidence="3 11"/>
<dbReference type="InterPro" id="IPR023000">
    <property type="entry name" value="Shikimate_kinase_CS"/>
</dbReference>
<evidence type="ECO:0000256" key="6">
    <source>
        <dbReference type="ARBA" id="ARBA00022741"/>
    </source>
</evidence>
<dbReference type="GO" id="GO:0008652">
    <property type="term" value="P:amino acid biosynthetic process"/>
    <property type="evidence" value="ECO:0007669"/>
    <property type="project" value="UniProtKB-KW"/>
</dbReference>